<dbReference type="EMBL" id="BARV01002864">
    <property type="protein sequence ID" value="GAH96992.1"/>
    <property type="molecule type" value="Genomic_DNA"/>
</dbReference>
<proteinExistence type="predicted"/>
<dbReference type="AlphaFoldDB" id="X1JSH9"/>
<organism evidence="1">
    <name type="scientific">marine sediment metagenome</name>
    <dbReference type="NCBI Taxonomy" id="412755"/>
    <lineage>
        <taxon>unclassified sequences</taxon>
        <taxon>metagenomes</taxon>
        <taxon>ecological metagenomes</taxon>
    </lineage>
</organism>
<reference evidence="1" key="1">
    <citation type="journal article" date="2014" name="Front. Microbiol.">
        <title>High frequency of phylogenetically diverse reductive dehalogenase-homologous genes in deep subseafloor sedimentary metagenomes.</title>
        <authorList>
            <person name="Kawai M."/>
            <person name="Futagami T."/>
            <person name="Toyoda A."/>
            <person name="Takaki Y."/>
            <person name="Nishi S."/>
            <person name="Hori S."/>
            <person name="Arai W."/>
            <person name="Tsubouchi T."/>
            <person name="Morono Y."/>
            <person name="Uchiyama I."/>
            <person name="Ito T."/>
            <person name="Fujiyama A."/>
            <person name="Inagaki F."/>
            <person name="Takami H."/>
        </authorList>
    </citation>
    <scope>NUCLEOTIDE SEQUENCE</scope>
    <source>
        <strain evidence="1">Expedition CK06-06</strain>
    </source>
</reference>
<protein>
    <submittedName>
        <fullName evidence="1">Uncharacterized protein</fullName>
    </submittedName>
</protein>
<feature type="non-terminal residue" evidence="1">
    <location>
        <position position="37"/>
    </location>
</feature>
<sequence length="37" mass="4554">MEKLEESRDSNSQKLQELERVYDLSNFEGKRLKKLRR</sequence>
<name>X1JSH9_9ZZZZ</name>
<gene>
    <name evidence="1" type="ORF">S06H3_07155</name>
</gene>
<comment type="caution">
    <text evidence="1">The sequence shown here is derived from an EMBL/GenBank/DDBJ whole genome shotgun (WGS) entry which is preliminary data.</text>
</comment>
<evidence type="ECO:0000313" key="1">
    <source>
        <dbReference type="EMBL" id="GAH96992.1"/>
    </source>
</evidence>
<accession>X1JSH9</accession>